<keyword evidence="9 15" id="KW-0472">Membrane</keyword>
<evidence type="ECO:0000256" key="6">
    <source>
        <dbReference type="ARBA" id="ARBA00022692"/>
    </source>
</evidence>
<evidence type="ECO:0000256" key="11">
    <source>
        <dbReference type="ARBA" id="ARBA00023253"/>
    </source>
</evidence>
<evidence type="ECO:0000256" key="12">
    <source>
        <dbReference type="ARBA" id="ARBA00023277"/>
    </source>
</evidence>
<dbReference type="CDD" id="cd11299">
    <property type="entry name" value="O-FucT_plant"/>
    <property type="match status" value="1"/>
</dbReference>
<keyword evidence="10" id="KW-0325">Glycoprotein</keyword>
<feature type="transmembrane region" description="Helical" evidence="15">
    <location>
        <begin position="63"/>
        <end position="85"/>
    </location>
</feature>
<keyword evidence="4" id="KW-0328">Glycosyltransferase</keyword>
<dbReference type="GO" id="GO:0016757">
    <property type="term" value="F:glycosyltransferase activity"/>
    <property type="evidence" value="ECO:0007669"/>
    <property type="project" value="UniProtKB-KW"/>
</dbReference>
<comment type="caution">
    <text evidence="16">The sequence shown here is derived from an EMBL/GenBank/DDBJ whole genome shotgun (WGS) entry which is preliminary data.</text>
</comment>
<name>A0AAP0IE80_9MAGN</name>
<accession>A0AAP0IE80</accession>
<evidence type="ECO:0000256" key="7">
    <source>
        <dbReference type="ARBA" id="ARBA00022968"/>
    </source>
</evidence>
<dbReference type="Proteomes" id="UP001420932">
    <property type="component" value="Unassembled WGS sequence"/>
</dbReference>
<comment type="pathway">
    <text evidence="2">Glycan metabolism.</text>
</comment>
<keyword evidence="5" id="KW-0808">Transferase</keyword>
<dbReference type="GO" id="GO:0005737">
    <property type="term" value="C:cytoplasm"/>
    <property type="evidence" value="ECO:0007669"/>
    <property type="project" value="TreeGrafter"/>
</dbReference>
<dbReference type="PANTHER" id="PTHR31741">
    <property type="entry name" value="OS02G0726500 PROTEIN-RELATED"/>
    <property type="match status" value="1"/>
</dbReference>
<keyword evidence="6 15" id="KW-0812">Transmembrane</keyword>
<evidence type="ECO:0000313" key="17">
    <source>
        <dbReference type="Proteomes" id="UP001420932"/>
    </source>
</evidence>
<feature type="region of interest" description="Disordered" evidence="14">
    <location>
        <begin position="26"/>
        <end position="45"/>
    </location>
</feature>
<evidence type="ECO:0000256" key="2">
    <source>
        <dbReference type="ARBA" id="ARBA00004881"/>
    </source>
</evidence>
<comment type="subcellular location">
    <subcellularLocation>
        <location evidence="1">Membrane</location>
        <topology evidence="1">Single-pass type II membrane protein</topology>
    </subcellularLocation>
</comment>
<keyword evidence="11" id="KW-0294">Fucose metabolism</keyword>
<evidence type="ECO:0000256" key="8">
    <source>
        <dbReference type="ARBA" id="ARBA00022989"/>
    </source>
</evidence>
<evidence type="ECO:0000256" key="13">
    <source>
        <dbReference type="ARBA" id="ARBA00030350"/>
    </source>
</evidence>
<gene>
    <name evidence="16" type="ORF">Syun_020287</name>
</gene>
<evidence type="ECO:0000256" key="3">
    <source>
        <dbReference type="ARBA" id="ARBA00007737"/>
    </source>
</evidence>
<evidence type="ECO:0000256" key="15">
    <source>
        <dbReference type="SAM" id="Phobius"/>
    </source>
</evidence>
<dbReference type="PANTHER" id="PTHR31741:SF63">
    <property type="entry name" value="O-FUCOSYLTRANSFERASE 37"/>
    <property type="match status" value="1"/>
</dbReference>
<evidence type="ECO:0000256" key="10">
    <source>
        <dbReference type="ARBA" id="ARBA00023180"/>
    </source>
</evidence>
<evidence type="ECO:0000313" key="16">
    <source>
        <dbReference type="EMBL" id="KAK9113490.1"/>
    </source>
</evidence>
<evidence type="ECO:0000256" key="9">
    <source>
        <dbReference type="ARBA" id="ARBA00023136"/>
    </source>
</evidence>
<dbReference type="EMBL" id="JBBNAF010000009">
    <property type="protein sequence ID" value="KAK9113490.1"/>
    <property type="molecule type" value="Genomic_DNA"/>
</dbReference>
<sequence length="570" mass="64362">MMARPKTFKNSSSSSNLLHLFTMNSSNNNNSSTKNSSPLSSSSSRTHHHYHQMKLCSSPNFHLFFLSLLTVFAFFGVSKIISLTIDYDDQDSIIKCSPALFHSRQMLSAAALAMTPLSNVVDDVDTAPTLSKSVMVPLPAHGLDWNISDEEREFWRQPHGDGYRPCLVFSIGYRRASAKIAKEKRRFLLVVASGGLNQQRNQIADAVVIARILDAALVVPSLQVNLIWGDESEFSDLFDVEFFKKTLRADVRVVSSLPSSHLIPKQPVENQIPIGVSPQWIRARFLQQLNRDRVLKLKGLDSKLSKNLPSDLQKLRCKVAFHALRFAAPIRELGNRLARRIWIEGPYIALHMRLEKDVWVRTGCQTGLGQEYDEIIARERNSRPEFLTGRTNMSYVQRRLEGLCPLNAQEVARLLKALGAPRNARIYYAGGEPFGGTEALEPLKREFPNMITKEALAKGGELDPYANRPSALAAIDYIVSLSSDVFMPSHGGNMGRVMQGQRTYSGHRKFIMPNKRAMLPFFENKSLPEEEFGKIMRQLHKTSMKPPQFRKYKRVHDVIAYPVPECMCNS</sequence>
<evidence type="ECO:0000256" key="1">
    <source>
        <dbReference type="ARBA" id="ARBA00004606"/>
    </source>
</evidence>
<organism evidence="16 17">
    <name type="scientific">Stephania yunnanensis</name>
    <dbReference type="NCBI Taxonomy" id="152371"/>
    <lineage>
        <taxon>Eukaryota</taxon>
        <taxon>Viridiplantae</taxon>
        <taxon>Streptophyta</taxon>
        <taxon>Embryophyta</taxon>
        <taxon>Tracheophyta</taxon>
        <taxon>Spermatophyta</taxon>
        <taxon>Magnoliopsida</taxon>
        <taxon>Ranunculales</taxon>
        <taxon>Menispermaceae</taxon>
        <taxon>Menispermoideae</taxon>
        <taxon>Cissampelideae</taxon>
        <taxon>Stephania</taxon>
    </lineage>
</organism>
<keyword evidence="12" id="KW-0119">Carbohydrate metabolism</keyword>
<feature type="compositionally biased region" description="Low complexity" evidence="14">
    <location>
        <begin position="26"/>
        <end position="44"/>
    </location>
</feature>
<keyword evidence="17" id="KW-1185">Reference proteome</keyword>
<dbReference type="AlphaFoldDB" id="A0AAP0IE80"/>
<proteinExistence type="inferred from homology"/>
<evidence type="ECO:0000256" key="4">
    <source>
        <dbReference type="ARBA" id="ARBA00022676"/>
    </source>
</evidence>
<evidence type="ECO:0000256" key="14">
    <source>
        <dbReference type="SAM" id="MobiDB-lite"/>
    </source>
</evidence>
<dbReference type="GO" id="GO:0006004">
    <property type="term" value="P:fucose metabolic process"/>
    <property type="evidence" value="ECO:0007669"/>
    <property type="project" value="UniProtKB-KW"/>
</dbReference>
<keyword evidence="8 15" id="KW-1133">Transmembrane helix</keyword>
<protein>
    <recommendedName>
        <fullName evidence="13">O-fucosyltransferase family protein</fullName>
    </recommendedName>
</protein>
<keyword evidence="7" id="KW-0735">Signal-anchor</keyword>
<reference evidence="16 17" key="1">
    <citation type="submission" date="2024-01" db="EMBL/GenBank/DDBJ databases">
        <title>Genome assemblies of Stephania.</title>
        <authorList>
            <person name="Yang L."/>
        </authorList>
    </citation>
    <scope>NUCLEOTIDE SEQUENCE [LARGE SCALE GENOMIC DNA]</scope>
    <source>
        <strain evidence="16">YNDBR</strain>
        <tissue evidence="16">Leaf</tissue>
    </source>
</reference>
<dbReference type="Pfam" id="PF10250">
    <property type="entry name" value="O-FucT"/>
    <property type="match status" value="1"/>
</dbReference>
<comment type="similarity">
    <text evidence="3">Belongs to the glycosyltransferase GT106 family.</text>
</comment>
<dbReference type="GO" id="GO:0016020">
    <property type="term" value="C:membrane"/>
    <property type="evidence" value="ECO:0007669"/>
    <property type="project" value="UniProtKB-SubCell"/>
</dbReference>
<dbReference type="PIRSF" id="PIRSF009360">
    <property type="entry name" value="UCP009360"/>
    <property type="match status" value="1"/>
</dbReference>
<evidence type="ECO:0000256" key="5">
    <source>
        <dbReference type="ARBA" id="ARBA00022679"/>
    </source>
</evidence>
<dbReference type="InterPro" id="IPR019378">
    <property type="entry name" value="GDP-Fuc_O-FucTrfase"/>
</dbReference>
<dbReference type="InterPro" id="IPR024709">
    <property type="entry name" value="FucosylTrfase_pln"/>
</dbReference>